<dbReference type="Proteomes" id="UP001163603">
    <property type="component" value="Chromosome 1"/>
</dbReference>
<name>A0ACC0ZHX3_9ROSI</name>
<dbReference type="EMBL" id="CM047736">
    <property type="protein sequence ID" value="KAJ0052381.1"/>
    <property type="molecule type" value="Genomic_DNA"/>
</dbReference>
<proteinExistence type="predicted"/>
<evidence type="ECO:0000313" key="1">
    <source>
        <dbReference type="EMBL" id="KAJ0052381.1"/>
    </source>
</evidence>
<organism evidence="1 2">
    <name type="scientific">Pistacia integerrima</name>
    <dbReference type="NCBI Taxonomy" id="434235"/>
    <lineage>
        <taxon>Eukaryota</taxon>
        <taxon>Viridiplantae</taxon>
        <taxon>Streptophyta</taxon>
        <taxon>Embryophyta</taxon>
        <taxon>Tracheophyta</taxon>
        <taxon>Spermatophyta</taxon>
        <taxon>Magnoliopsida</taxon>
        <taxon>eudicotyledons</taxon>
        <taxon>Gunneridae</taxon>
        <taxon>Pentapetalae</taxon>
        <taxon>rosids</taxon>
        <taxon>malvids</taxon>
        <taxon>Sapindales</taxon>
        <taxon>Anacardiaceae</taxon>
        <taxon>Pistacia</taxon>
    </lineage>
</organism>
<keyword evidence="2" id="KW-1185">Reference proteome</keyword>
<reference evidence="2" key="1">
    <citation type="journal article" date="2023" name="G3 (Bethesda)">
        <title>Genome assembly and association tests identify interacting loci associated with vigor, precocity, and sex in interspecific pistachio rootstocks.</title>
        <authorList>
            <person name="Palmer W."/>
            <person name="Jacygrad E."/>
            <person name="Sagayaradj S."/>
            <person name="Cavanaugh K."/>
            <person name="Han R."/>
            <person name="Bertier L."/>
            <person name="Beede B."/>
            <person name="Kafkas S."/>
            <person name="Golino D."/>
            <person name="Preece J."/>
            <person name="Michelmore R."/>
        </authorList>
    </citation>
    <scope>NUCLEOTIDE SEQUENCE [LARGE SCALE GENOMIC DNA]</scope>
</reference>
<accession>A0ACC0ZHX3</accession>
<comment type="caution">
    <text evidence="1">The sequence shown here is derived from an EMBL/GenBank/DDBJ whole genome shotgun (WGS) entry which is preliminary data.</text>
</comment>
<sequence length="426" mass="47433">MANSRFQAHVSKILVGLYVFSLILEPKIFALAGDEGAAAATNSSEGNAGASPQSKDDYIGGNGGNNGIEVSQLCNTDLQTFLPPPYGNISRMVCKPIWNTFILRYLKREDHVMTIILSAIYTTGWVGIGFSKDGMMAGSSAMVGWFNRKGQARIKQFFLQGTRQSLVIAGKGELPLANVPPVVVIHGAMIYLAFQLKFENSIGRQPIILAFGTRYPHHLHLTHHDDKRTIMFDFSGGSSSVLQVSSREKKNHGALGVIGWGLILPVGAIVPRYFKHKDPLWYYLHAIIQLLGFVFGLATVLLGIQLYDKLNVKNANIDAHRGIGIFILVLSILQILAFFLRPKKESKIRRYWNWYHSWFGRIALFFGAINIVLGIQIGYAGNEWKIGYGFLLAIILLAVIVLEALYWMKRSDQKATPSTFQMNPMQ</sequence>
<protein>
    <submittedName>
        <fullName evidence="1">Uncharacterized protein</fullName>
    </submittedName>
</protein>
<evidence type="ECO:0000313" key="2">
    <source>
        <dbReference type="Proteomes" id="UP001163603"/>
    </source>
</evidence>
<gene>
    <name evidence="1" type="ORF">Pint_00593</name>
</gene>